<dbReference type="PANTHER" id="PTHR43377:SF1">
    <property type="entry name" value="BILIVERDIN REDUCTASE A"/>
    <property type="match status" value="1"/>
</dbReference>
<dbReference type="Proteomes" id="UP000215509">
    <property type="component" value="Unassembled WGS sequence"/>
</dbReference>
<evidence type="ECO:0000259" key="1">
    <source>
        <dbReference type="Pfam" id="PF01408"/>
    </source>
</evidence>
<dbReference type="InterPro" id="IPR000683">
    <property type="entry name" value="Gfo/Idh/MocA-like_OxRdtase_N"/>
</dbReference>
<feature type="domain" description="Gfo/Idh/MocA-like oxidoreductase N-terminal" evidence="1">
    <location>
        <begin position="7"/>
        <end position="123"/>
    </location>
</feature>
<dbReference type="OrthoDB" id="9772350at2"/>
<dbReference type="GO" id="GO:0000166">
    <property type="term" value="F:nucleotide binding"/>
    <property type="evidence" value="ECO:0007669"/>
    <property type="project" value="InterPro"/>
</dbReference>
<dbReference type="PANTHER" id="PTHR43377">
    <property type="entry name" value="BILIVERDIN REDUCTASE A"/>
    <property type="match status" value="1"/>
</dbReference>
<name>A0A229UVT8_9BACL</name>
<dbReference type="Pfam" id="PF01408">
    <property type="entry name" value="GFO_IDH_MocA"/>
    <property type="match status" value="1"/>
</dbReference>
<accession>A0A229UVT8</accession>
<dbReference type="RefSeq" id="WP_094013805.1">
    <property type="nucleotide sequence ID" value="NZ_NMQW01000005.1"/>
</dbReference>
<comment type="caution">
    <text evidence="2">The sequence shown here is derived from an EMBL/GenBank/DDBJ whole genome shotgun (WGS) entry which is preliminary data.</text>
</comment>
<evidence type="ECO:0000313" key="2">
    <source>
        <dbReference type="EMBL" id="OXM87508.1"/>
    </source>
</evidence>
<organism evidence="2 3">
    <name type="scientific">Paenibacillus rigui</name>
    <dbReference type="NCBI Taxonomy" id="554312"/>
    <lineage>
        <taxon>Bacteria</taxon>
        <taxon>Bacillati</taxon>
        <taxon>Bacillota</taxon>
        <taxon>Bacilli</taxon>
        <taxon>Bacillales</taxon>
        <taxon>Paenibacillaceae</taxon>
        <taxon>Paenibacillus</taxon>
    </lineage>
</organism>
<reference evidence="2 3" key="1">
    <citation type="submission" date="2017-07" db="EMBL/GenBank/DDBJ databases">
        <title>Genome sequencing and assembly of Paenibacillus rigui.</title>
        <authorList>
            <person name="Mayilraj S."/>
        </authorList>
    </citation>
    <scope>NUCLEOTIDE SEQUENCE [LARGE SCALE GENOMIC DNA]</scope>
    <source>
        <strain evidence="2 3">JCM 16352</strain>
    </source>
</reference>
<proteinExistence type="predicted"/>
<dbReference type="InterPro" id="IPR051450">
    <property type="entry name" value="Gfo/Idh/MocA_Oxidoreductases"/>
</dbReference>
<dbReference type="EMBL" id="NMQW01000005">
    <property type="protein sequence ID" value="OXM87508.1"/>
    <property type="molecule type" value="Genomic_DNA"/>
</dbReference>
<gene>
    <name evidence="2" type="ORF">CF651_05260</name>
</gene>
<sequence>MKKPATFSIIGGGGYRAQYFLRIAQALPGHFRVSGMVVRDEAKGRAMEEQWGTACYRSLDELLANEQPDFVVLSVNVSAAAEYMLQLAERGIPVLAETPPAADLDGLLMLHDKLTLQGARIQVAEQYQYHPIQAARLEVIRSGQLGRVTEATVSISQTYHAVSLIRRMLGLRFEDVSIRGMRFEAQWAAGPNRSGPPTEDRLIPLQRDIAWLDFGGQLGIYDFTKDQHRSWTRSNHLSVRGERGEIFDNRISLQLPDCTPVHSELKRINKGEYENQEGHFLRGIMAGERWVYDNPFVPGRLYDDEIAIAACLQKMAAYAAGGPEFYGLPDASQDHYLGLLIEQAIRSGETVRSVRQPWADV</sequence>
<protein>
    <submittedName>
        <fullName evidence="2">Oxidoreductase</fullName>
    </submittedName>
</protein>
<evidence type="ECO:0000313" key="3">
    <source>
        <dbReference type="Proteomes" id="UP000215509"/>
    </source>
</evidence>
<dbReference type="InterPro" id="IPR036291">
    <property type="entry name" value="NAD(P)-bd_dom_sf"/>
</dbReference>
<dbReference type="AlphaFoldDB" id="A0A229UVT8"/>
<dbReference type="Gene3D" id="3.40.50.720">
    <property type="entry name" value="NAD(P)-binding Rossmann-like Domain"/>
    <property type="match status" value="1"/>
</dbReference>
<keyword evidence="3" id="KW-1185">Reference proteome</keyword>
<dbReference type="SUPFAM" id="SSF51735">
    <property type="entry name" value="NAD(P)-binding Rossmann-fold domains"/>
    <property type="match status" value="1"/>
</dbReference>